<name>A0AAD9JSS4_9ANNE</name>
<keyword evidence="3" id="KW-1185">Reference proteome</keyword>
<dbReference type="GO" id="GO:0061343">
    <property type="term" value="P:cell adhesion involved in heart morphogenesis"/>
    <property type="evidence" value="ECO:0007669"/>
    <property type="project" value="TreeGrafter"/>
</dbReference>
<dbReference type="GO" id="GO:0003824">
    <property type="term" value="F:catalytic activity"/>
    <property type="evidence" value="ECO:0007669"/>
    <property type="project" value="InterPro"/>
</dbReference>
<dbReference type="GO" id="GO:0031012">
    <property type="term" value="C:extracellular matrix"/>
    <property type="evidence" value="ECO:0007669"/>
    <property type="project" value="TreeGrafter"/>
</dbReference>
<accession>A0AAD9JSS4</accession>
<dbReference type="PANTHER" id="PTHR33395">
    <property type="entry name" value="TRANSCRIPTASE, PUTATIVE-RELATED-RELATED"/>
    <property type="match status" value="1"/>
</dbReference>
<evidence type="ECO:0000313" key="3">
    <source>
        <dbReference type="Proteomes" id="UP001208570"/>
    </source>
</evidence>
<dbReference type="GO" id="GO:0007508">
    <property type="term" value="P:larval heart development"/>
    <property type="evidence" value="ECO:0007669"/>
    <property type="project" value="TreeGrafter"/>
</dbReference>
<dbReference type="InterPro" id="IPR036691">
    <property type="entry name" value="Endo/exonu/phosph_ase_sf"/>
</dbReference>
<dbReference type="SUPFAM" id="SSF56219">
    <property type="entry name" value="DNase I-like"/>
    <property type="match status" value="1"/>
</dbReference>
<evidence type="ECO:0000313" key="2">
    <source>
        <dbReference type="EMBL" id="KAK2157933.1"/>
    </source>
</evidence>
<dbReference type="Proteomes" id="UP001208570">
    <property type="component" value="Unassembled WGS sequence"/>
</dbReference>
<reference evidence="2" key="1">
    <citation type="journal article" date="2023" name="Mol. Biol. Evol.">
        <title>Third-Generation Sequencing Reveals the Adaptive Role of the Epigenome in Three Deep-Sea Polychaetes.</title>
        <authorList>
            <person name="Perez M."/>
            <person name="Aroh O."/>
            <person name="Sun Y."/>
            <person name="Lan Y."/>
            <person name="Juniper S.K."/>
            <person name="Young C.R."/>
            <person name="Angers B."/>
            <person name="Qian P.Y."/>
        </authorList>
    </citation>
    <scope>NUCLEOTIDE SEQUENCE</scope>
    <source>
        <strain evidence="2">P08H-3</strain>
    </source>
</reference>
<dbReference type="InterPro" id="IPR005135">
    <property type="entry name" value="Endo/exonuclease/phosphatase"/>
</dbReference>
<dbReference type="Pfam" id="PF14529">
    <property type="entry name" value="Exo_endo_phos_2"/>
    <property type="match status" value="1"/>
</dbReference>
<protein>
    <recommendedName>
        <fullName evidence="1">Endonuclease/exonuclease/phosphatase domain-containing protein</fullName>
    </recommendedName>
</protein>
<dbReference type="AlphaFoldDB" id="A0AAD9JSS4"/>
<dbReference type="Gene3D" id="3.60.10.10">
    <property type="entry name" value="Endonuclease/exonuclease/phosphatase"/>
    <property type="match status" value="1"/>
</dbReference>
<organism evidence="2 3">
    <name type="scientific">Paralvinella palmiformis</name>
    <dbReference type="NCBI Taxonomy" id="53620"/>
    <lineage>
        <taxon>Eukaryota</taxon>
        <taxon>Metazoa</taxon>
        <taxon>Spiralia</taxon>
        <taxon>Lophotrochozoa</taxon>
        <taxon>Annelida</taxon>
        <taxon>Polychaeta</taxon>
        <taxon>Sedentaria</taxon>
        <taxon>Canalipalpata</taxon>
        <taxon>Terebellida</taxon>
        <taxon>Terebelliformia</taxon>
        <taxon>Alvinellidae</taxon>
        <taxon>Paralvinella</taxon>
    </lineage>
</organism>
<proteinExistence type="predicted"/>
<evidence type="ECO:0000259" key="1">
    <source>
        <dbReference type="Pfam" id="PF14529"/>
    </source>
</evidence>
<dbReference type="EMBL" id="JAODUP010000181">
    <property type="protein sequence ID" value="KAK2157933.1"/>
    <property type="molecule type" value="Genomic_DNA"/>
</dbReference>
<sequence>MNLSIEVHSWWKSILNVVEQKKEKTNEMKHHQPNEFLPATYEVHHRDQPNDTHGGVLLAIKKDLKSQGVNWTKDTNLVAPDTEIVFAKIKNQKKGSILLGCCYRPPSSDLSYVNSLTNSIRSLTQHKPSSTIWIGGDFNLPDIQWEDHQITGHSNTKFINEPFLTTCQDLSLEQMVQFPTRCSNILDIFLSNRSTLINRVEPMPSISDHDTMVYINTSIKPFRQHPPHIKITLWKHADVTKLRSDTASLSASMSSSYFETTPVNTLTLWNVFRQGIGNIMVSVPSKMSSTHFSPPLINSNIKRLAQCKKLAYNKAKSTKDPDH</sequence>
<gene>
    <name evidence="2" type="ORF">LSH36_181g04035</name>
</gene>
<dbReference type="PANTHER" id="PTHR33395:SF22">
    <property type="entry name" value="REVERSE TRANSCRIPTASE DOMAIN-CONTAINING PROTEIN"/>
    <property type="match status" value="1"/>
</dbReference>
<comment type="caution">
    <text evidence="2">The sequence shown here is derived from an EMBL/GenBank/DDBJ whole genome shotgun (WGS) entry which is preliminary data.</text>
</comment>
<feature type="domain" description="Endonuclease/exonuclease/phosphatase" evidence="1">
    <location>
        <begin position="99"/>
        <end position="211"/>
    </location>
</feature>